<organism evidence="1 2">
    <name type="scientific">Ceratopteris richardii</name>
    <name type="common">Triangle waterfern</name>
    <dbReference type="NCBI Taxonomy" id="49495"/>
    <lineage>
        <taxon>Eukaryota</taxon>
        <taxon>Viridiplantae</taxon>
        <taxon>Streptophyta</taxon>
        <taxon>Embryophyta</taxon>
        <taxon>Tracheophyta</taxon>
        <taxon>Polypodiopsida</taxon>
        <taxon>Polypodiidae</taxon>
        <taxon>Polypodiales</taxon>
        <taxon>Pteridineae</taxon>
        <taxon>Pteridaceae</taxon>
        <taxon>Parkerioideae</taxon>
        <taxon>Ceratopteris</taxon>
    </lineage>
</organism>
<evidence type="ECO:0000313" key="1">
    <source>
        <dbReference type="EMBL" id="KAH7315849.1"/>
    </source>
</evidence>
<dbReference type="Proteomes" id="UP000825935">
    <property type="component" value="Chromosome 21"/>
</dbReference>
<proteinExistence type="predicted"/>
<gene>
    <name evidence="1" type="ORF">KP509_21G067900</name>
</gene>
<sequence>MQSRGCIFTHRLMRPLKRQQKSHRNPRSTSHCKKHKHRYMRGRYVRCALFRRSTIFNTSVRIAFCETRSSMRIVRLSRARFSFLILDYLLSSIPSCGRRILSRMTG</sequence>
<evidence type="ECO:0000313" key="2">
    <source>
        <dbReference type="Proteomes" id="UP000825935"/>
    </source>
</evidence>
<dbReference type="EMBL" id="CM035426">
    <property type="protein sequence ID" value="KAH7315849.1"/>
    <property type="molecule type" value="Genomic_DNA"/>
</dbReference>
<protein>
    <submittedName>
        <fullName evidence="1">Uncharacterized protein</fullName>
    </submittedName>
</protein>
<name>A0A8T2SAX7_CERRI</name>
<keyword evidence="2" id="KW-1185">Reference proteome</keyword>
<accession>A0A8T2SAX7</accession>
<reference evidence="1" key="1">
    <citation type="submission" date="2021-08" db="EMBL/GenBank/DDBJ databases">
        <title>WGS assembly of Ceratopteris richardii.</title>
        <authorList>
            <person name="Marchant D.B."/>
            <person name="Chen G."/>
            <person name="Jenkins J."/>
            <person name="Shu S."/>
            <person name="Leebens-Mack J."/>
            <person name="Grimwood J."/>
            <person name="Schmutz J."/>
            <person name="Soltis P."/>
            <person name="Soltis D."/>
            <person name="Chen Z.-H."/>
        </authorList>
    </citation>
    <scope>NUCLEOTIDE SEQUENCE</scope>
    <source>
        <strain evidence="1">Whitten #5841</strain>
        <tissue evidence="1">Leaf</tissue>
    </source>
</reference>
<comment type="caution">
    <text evidence="1">The sequence shown here is derived from an EMBL/GenBank/DDBJ whole genome shotgun (WGS) entry which is preliminary data.</text>
</comment>
<dbReference type="AlphaFoldDB" id="A0A8T2SAX7"/>